<evidence type="ECO:0000313" key="3">
    <source>
        <dbReference type="EMBL" id="WWC64701.1"/>
    </source>
</evidence>
<dbReference type="RefSeq" id="XP_018260999.1">
    <property type="nucleotide sequence ID" value="XM_018409996.1"/>
</dbReference>
<sequence length="372" mass="41413">MSSHTGSSQRRRSVEDAYIRLGFSGVTIDPADQSASFTLNSIEEASSLSSDNPNEVATSLQAQLEVGRRYNLIPSTRREPLTGGLIEEYTIHPPIGGSYREIRLDRHSGRAIIAKSEPPQAENEHKEDDAEECAFEISAVLSGLPPHHIYETGKVSCHLGYTRIGGEDEDSSWRFKLNILSKSYQSTSKYRMPDADEHDTACYGSIKDALDGKEVYIGPKSEEAYARGHNGYPLTIISHPDLEADINTDEEKGLKSVRHECEHDADPEDYVFYIDAGAKWYMTTASRDGQDVFRGQAQGRNSGTSYLNTAYADLSFVRDPEKATQFQQTTSPSETSIGDTHRQSPLSTTGSSFRTQKARALENRFRALRSRR</sequence>
<keyword evidence="4" id="KW-1185">Reference proteome</keyword>
<evidence type="ECO:0000313" key="2">
    <source>
        <dbReference type="EMBL" id="OBR83157.1"/>
    </source>
</evidence>
<dbReference type="VEuPathDB" id="FungiDB:I303_06716"/>
<feature type="region of interest" description="Disordered" evidence="1">
    <location>
        <begin position="320"/>
        <end position="359"/>
    </location>
</feature>
<reference evidence="3" key="3">
    <citation type="submission" date="2024-02" db="EMBL/GenBank/DDBJ databases">
        <title>Comparative genomics of Cryptococcus and Kwoniella reveals pathogenesis evolution and contrasting modes of karyotype evolution via chromosome fusion or intercentromeric recombination.</title>
        <authorList>
            <person name="Coelho M.A."/>
            <person name="David-Palma M."/>
            <person name="Shea T."/>
            <person name="Bowers K."/>
            <person name="McGinley-Smith S."/>
            <person name="Mohammad A.W."/>
            <person name="Gnirke A."/>
            <person name="Yurkov A.M."/>
            <person name="Nowrousian M."/>
            <person name="Sun S."/>
            <person name="Cuomo C.A."/>
            <person name="Heitman J."/>
        </authorList>
    </citation>
    <scope>NUCLEOTIDE SEQUENCE</scope>
    <source>
        <strain evidence="3">CBS 10117</strain>
    </source>
</reference>
<dbReference type="AlphaFoldDB" id="A0A1A5ZZC1"/>
<reference evidence="3" key="2">
    <citation type="submission" date="2013-07" db="EMBL/GenBank/DDBJ databases">
        <authorList>
            <consortium name="The Broad Institute Genome Sequencing Platform"/>
            <person name="Cuomo C."/>
            <person name="Litvintseva A."/>
            <person name="Chen Y."/>
            <person name="Heitman J."/>
            <person name="Sun S."/>
            <person name="Springer D."/>
            <person name="Dromer F."/>
            <person name="Young S.K."/>
            <person name="Zeng Q."/>
            <person name="Gargeya S."/>
            <person name="Fitzgerald M."/>
            <person name="Abouelleil A."/>
            <person name="Alvarado L."/>
            <person name="Berlin A.M."/>
            <person name="Chapman S.B."/>
            <person name="Dewar J."/>
            <person name="Goldberg J."/>
            <person name="Griggs A."/>
            <person name="Gujja S."/>
            <person name="Hansen M."/>
            <person name="Howarth C."/>
            <person name="Imamovic A."/>
            <person name="Larimer J."/>
            <person name="McCowan C."/>
            <person name="Murphy C."/>
            <person name="Pearson M."/>
            <person name="Priest M."/>
            <person name="Roberts A."/>
            <person name="Saif S."/>
            <person name="Shea T."/>
            <person name="Sykes S."/>
            <person name="Wortman J."/>
            <person name="Nusbaum C."/>
            <person name="Birren B."/>
        </authorList>
    </citation>
    <scope>NUCLEOTIDE SEQUENCE</scope>
    <source>
        <strain evidence="3">CBS 10117</strain>
    </source>
</reference>
<proteinExistence type="predicted"/>
<dbReference type="EMBL" id="CP144538">
    <property type="protein sequence ID" value="WWC64701.1"/>
    <property type="molecule type" value="Genomic_DNA"/>
</dbReference>
<name>A0A1A5ZZC1_9TREE</name>
<reference evidence="2" key="1">
    <citation type="submission" date="2013-07" db="EMBL/GenBank/DDBJ databases">
        <title>The Genome Sequence of Cryptococcus dejecticola CBS10117.</title>
        <authorList>
            <consortium name="The Broad Institute Genome Sequencing Platform"/>
            <person name="Cuomo C."/>
            <person name="Litvintseva A."/>
            <person name="Chen Y."/>
            <person name="Heitman J."/>
            <person name="Sun S."/>
            <person name="Springer D."/>
            <person name="Dromer F."/>
            <person name="Young S.K."/>
            <person name="Zeng Q."/>
            <person name="Gargeya S."/>
            <person name="Fitzgerald M."/>
            <person name="Abouelleil A."/>
            <person name="Alvarado L."/>
            <person name="Berlin A.M."/>
            <person name="Chapman S.B."/>
            <person name="Dewar J."/>
            <person name="Goldberg J."/>
            <person name="Griggs A."/>
            <person name="Gujja S."/>
            <person name="Hansen M."/>
            <person name="Howarth C."/>
            <person name="Imamovic A."/>
            <person name="Larimer J."/>
            <person name="McCowan C."/>
            <person name="Murphy C."/>
            <person name="Pearson M."/>
            <person name="Priest M."/>
            <person name="Roberts A."/>
            <person name="Saif S."/>
            <person name="Shea T."/>
            <person name="Sykes S."/>
            <person name="Wortman J."/>
            <person name="Nusbaum C."/>
            <person name="Birren B."/>
        </authorList>
    </citation>
    <scope>NUCLEOTIDE SEQUENCE [LARGE SCALE GENOMIC DNA]</scope>
    <source>
        <strain evidence="2">CBS 10117</strain>
    </source>
</reference>
<feature type="compositionally biased region" description="Polar residues" evidence="1">
    <location>
        <begin position="324"/>
        <end position="355"/>
    </location>
</feature>
<dbReference type="EMBL" id="KI894034">
    <property type="protein sequence ID" value="OBR83157.1"/>
    <property type="molecule type" value="Genomic_DNA"/>
</dbReference>
<evidence type="ECO:0000256" key="1">
    <source>
        <dbReference type="SAM" id="MobiDB-lite"/>
    </source>
</evidence>
<dbReference type="GeneID" id="28970415"/>
<dbReference type="KEGG" id="kdj:28970415"/>
<evidence type="ECO:0000313" key="4">
    <source>
        <dbReference type="Proteomes" id="UP000078595"/>
    </source>
</evidence>
<organism evidence="2">
    <name type="scientific">Kwoniella dejecticola CBS 10117</name>
    <dbReference type="NCBI Taxonomy" id="1296121"/>
    <lineage>
        <taxon>Eukaryota</taxon>
        <taxon>Fungi</taxon>
        <taxon>Dikarya</taxon>
        <taxon>Basidiomycota</taxon>
        <taxon>Agaricomycotina</taxon>
        <taxon>Tremellomycetes</taxon>
        <taxon>Tremellales</taxon>
        <taxon>Cryptococcaceae</taxon>
        <taxon>Kwoniella</taxon>
    </lineage>
</organism>
<gene>
    <name evidence="2" type="ORF">I303_06716</name>
    <name evidence="3" type="ORF">I303_107312</name>
</gene>
<accession>A0A1A5ZZC1</accession>
<protein>
    <submittedName>
        <fullName evidence="2">Uncharacterized protein</fullName>
    </submittedName>
</protein>
<dbReference type="Proteomes" id="UP000078595">
    <property type="component" value="Chromosome 9"/>
</dbReference>